<dbReference type="InterPro" id="IPR006179">
    <property type="entry name" value="5_nucleotidase/apyrase"/>
</dbReference>
<dbReference type="InterPro" id="IPR041827">
    <property type="entry name" value="CpdB_N"/>
</dbReference>
<evidence type="ECO:0000256" key="1">
    <source>
        <dbReference type="ARBA" id="ARBA00000527"/>
    </source>
</evidence>
<protein>
    <submittedName>
        <fullName evidence="14">2',3'-cyclic-nucleotide 2'-phosphodiesterase</fullName>
        <ecNumber evidence="14">3.1.4.16</ecNumber>
    </submittedName>
</protein>
<dbReference type="Pfam" id="PF02872">
    <property type="entry name" value="5_nucleotid_C"/>
    <property type="match status" value="1"/>
</dbReference>
<dbReference type="InterPro" id="IPR018392">
    <property type="entry name" value="LysM"/>
</dbReference>
<evidence type="ECO:0000256" key="5">
    <source>
        <dbReference type="ARBA" id="ARBA00006654"/>
    </source>
</evidence>
<proteinExistence type="inferred from homology"/>
<evidence type="ECO:0000313" key="15">
    <source>
        <dbReference type="Proteomes" id="UP000029278"/>
    </source>
</evidence>
<dbReference type="Gene3D" id="3.60.21.10">
    <property type="match status" value="1"/>
</dbReference>
<evidence type="ECO:0000256" key="6">
    <source>
        <dbReference type="ARBA" id="ARBA00022723"/>
    </source>
</evidence>
<evidence type="ECO:0000256" key="3">
    <source>
        <dbReference type="ARBA" id="ARBA00001968"/>
    </source>
</evidence>
<evidence type="ECO:0000256" key="7">
    <source>
        <dbReference type="ARBA" id="ARBA00022729"/>
    </source>
</evidence>
<comment type="subcellular location">
    <subcellularLocation>
        <location evidence="4">Cell envelope</location>
    </subcellularLocation>
</comment>
<dbReference type="PANTHER" id="PTHR11575:SF6">
    <property type="entry name" value="2',3'-CYCLIC-NUCLEOTIDE 2'-PHOSPHODIESTERASE_3'-NUCLEOTIDASE"/>
    <property type="match status" value="1"/>
</dbReference>
<comment type="catalytic activity">
    <reaction evidence="1">
        <text>a ribonucleoside 3'-phosphate + H2O = a ribonucleoside + phosphate</text>
        <dbReference type="Rhea" id="RHEA:10144"/>
        <dbReference type="ChEBI" id="CHEBI:13197"/>
        <dbReference type="ChEBI" id="CHEBI:15377"/>
        <dbReference type="ChEBI" id="CHEBI:18254"/>
        <dbReference type="ChEBI" id="CHEBI:43474"/>
        <dbReference type="EC" id="3.1.3.6"/>
    </reaction>
</comment>
<evidence type="ECO:0000256" key="11">
    <source>
        <dbReference type="RuleBase" id="RU362119"/>
    </source>
</evidence>
<dbReference type="GO" id="GO:0030288">
    <property type="term" value="C:outer membrane-bounded periplasmic space"/>
    <property type="evidence" value="ECO:0007669"/>
    <property type="project" value="TreeGrafter"/>
</dbReference>
<evidence type="ECO:0000256" key="8">
    <source>
        <dbReference type="ARBA" id="ARBA00022741"/>
    </source>
</evidence>
<evidence type="ECO:0000259" key="13">
    <source>
        <dbReference type="PROSITE" id="PS51782"/>
    </source>
</evidence>
<name>A0A090Y9E1_PAEMA</name>
<keyword evidence="10" id="KW-0511">Multifunctional enzyme</keyword>
<dbReference type="PATRIC" id="fig|44252.3.peg.5621"/>
<dbReference type="InterPro" id="IPR036907">
    <property type="entry name" value="5'-Nucleotdase_C_sf"/>
</dbReference>
<feature type="chain" id="PRO_5005107019" evidence="11">
    <location>
        <begin position="30"/>
        <end position="775"/>
    </location>
</feature>
<dbReference type="SUPFAM" id="SSF54106">
    <property type="entry name" value="LysM domain"/>
    <property type="match status" value="1"/>
</dbReference>
<dbReference type="PROSITE" id="PS00786">
    <property type="entry name" value="5_NUCLEOTIDASE_2"/>
    <property type="match status" value="1"/>
</dbReference>
<dbReference type="GO" id="GO:0046872">
    <property type="term" value="F:metal ion binding"/>
    <property type="evidence" value="ECO:0007669"/>
    <property type="project" value="UniProtKB-KW"/>
</dbReference>
<dbReference type="InterPro" id="IPR036779">
    <property type="entry name" value="LysM_dom_sf"/>
</dbReference>
<dbReference type="GO" id="GO:0009166">
    <property type="term" value="P:nucleotide catabolic process"/>
    <property type="evidence" value="ECO:0007669"/>
    <property type="project" value="InterPro"/>
</dbReference>
<dbReference type="GO" id="GO:0008663">
    <property type="term" value="F:2',3'-cyclic-nucleotide 2'-phosphodiesterase activity"/>
    <property type="evidence" value="ECO:0007669"/>
    <property type="project" value="UniProtKB-EC"/>
</dbReference>
<dbReference type="STRING" id="44252.DJ90_1335"/>
<evidence type="ECO:0000256" key="4">
    <source>
        <dbReference type="ARBA" id="ARBA00004196"/>
    </source>
</evidence>
<dbReference type="GO" id="GO:0008254">
    <property type="term" value="F:3'-nucleotidase activity"/>
    <property type="evidence" value="ECO:0007669"/>
    <property type="project" value="UniProtKB-EC"/>
</dbReference>
<feature type="compositionally biased region" description="Low complexity" evidence="12">
    <location>
        <begin position="667"/>
        <end position="703"/>
    </location>
</feature>
<comment type="catalytic activity">
    <reaction evidence="2">
        <text>a nucleoside 2',3'-cyclic phosphate + H2O = a nucleoside 3'-phosphate + H(+)</text>
        <dbReference type="Rhea" id="RHEA:19621"/>
        <dbReference type="ChEBI" id="CHEBI:15377"/>
        <dbReference type="ChEBI" id="CHEBI:15378"/>
        <dbReference type="ChEBI" id="CHEBI:66949"/>
        <dbReference type="ChEBI" id="CHEBI:66954"/>
        <dbReference type="EC" id="3.1.4.16"/>
    </reaction>
</comment>
<evidence type="ECO:0000256" key="9">
    <source>
        <dbReference type="ARBA" id="ARBA00022801"/>
    </source>
</evidence>
<dbReference type="InterPro" id="IPR029052">
    <property type="entry name" value="Metallo-depent_PP-like"/>
</dbReference>
<organism evidence="14 15">
    <name type="scientific">Paenibacillus macerans</name>
    <name type="common">Bacillus macerans</name>
    <dbReference type="NCBI Taxonomy" id="44252"/>
    <lineage>
        <taxon>Bacteria</taxon>
        <taxon>Bacillati</taxon>
        <taxon>Bacillota</taxon>
        <taxon>Bacilli</taxon>
        <taxon>Bacillales</taxon>
        <taxon>Paenibacillaceae</taxon>
        <taxon>Paenibacillus</taxon>
    </lineage>
</organism>
<dbReference type="PRINTS" id="PR01607">
    <property type="entry name" value="APYRASEFAMLY"/>
</dbReference>
<dbReference type="NCBIfam" id="NF006938">
    <property type="entry name" value="PRK09420.1"/>
    <property type="match status" value="1"/>
</dbReference>
<feature type="domain" description="LysM" evidence="13">
    <location>
        <begin position="728"/>
        <end position="772"/>
    </location>
</feature>
<dbReference type="AlphaFoldDB" id="A0A090Y9E1"/>
<dbReference type="NCBIfam" id="TIGR01390">
    <property type="entry name" value="CycNucDiestase"/>
    <property type="match status" value="1"/>
</dbReference>
<dbReference type="EC" id="3.1.4.16" evidence="14"/>
<dbReference type="InterPro" id="IPR006146">
    <property type="entry name" value="5'-Nucleotdase_CS"/>
</dbReference>
<sequence length="775" mass="84342">MIKHRSPKLILMSAILTASLAAMPFSAFAADSAGTTVELRILETTDLHVNIVNYDYFADKPTDEYGLAKTATLIKQAREEAKNSVLIDNGDLIQGNPLGDYVATVEKLQEGQTHPVYEAMNLLNYDAGNLGNHEFNYGLDFLKTALKGSNFPYVNANIYIDDKDGDPANDKNAFKPYIILDKEVIDNNGAKHTLKVGVIGFVPPQIMSWDKANLEGKVITKDIVETAEKFVPQMKAEGADIIIAVPHSGFEDIPQTPLMENSVLYLSKVKGIDAILFGHAHKVFPDASFEGKTGVDLKKGTINGVPAVEPGYWGNHLGIIDLTLEQTDGKWTVKDSTASVKPIYDTANKKPLVEADQKIWDAVAKDHENTLNYVRGPVGTTTAPINSWFALIQDDPSIQIVNNAQKWYVEQHLQGTEYEGLPIISAAAPFKAGGRQGANYYTDIPAGNIAIKNVADLYLYSNTVNAVLVTGAELKEWLEWSAGQFNQIDPSKTEEQELVNYDFPTYNFDVIDGVTYQIDVTQPAKYDAKGGLLNEKASRIVNLSYQGKPIDPQQKFVVASNNYRASSNKFANPDGKRIILASPDENRQVVIDYIRKNETINPSADGNWSLAPFGSANITFATSPAAKDALAASAALAAKQNVLTYLKNTEDGYAKFKLSVNAEKASASPASEPVAQPASPAAPQADPAETPATTPEQPAPAEEPQAEAKPVKTPSKQTISQPAASKDTVYTVEKGDNLYRIAIKHGTTWQALAKYNKLANPHLIHIGQKILIPAK</sequence>
<keyword evidence="8 11" id="KW-0547">Nucleotide-binding</keyword>
<dbReference type="InterPro" id="IPR004843">
    <property type="entry name" value="Calcineurin-like_PHP"/>
</dbReference>
<keyword evidence="6" id="KW-0479">Metal-binding</keyword>
<dbReference type="PROSITE" id="PS51782">
    <property type="entry name" value="LYSM"/>
    <property type="match status" value="1"/>
</dbReference>
<dbReference type="PANTHER" id="PTHR11575">
    <property type="entry name" value="5'-NUCLEOTIDASE-RELATED"/>
    <property type="match status" value="1"/>
</dbReference>
<keyword evidence="15" id="KW-1185">Reference proteome</keyword>
<dbReference type="SMART" id="SM00257">
    <property type="entry name" value="LysM"/>
    <property type="match status" value="1"/>
</dbReference>
<dbReference type="Pfam" id="PF00149">
    <property type="entry name" value="Metallophos"/>
    <property type="match status" value="1"/>
</dbReference>
<feature type="region of interest" description="Disordered" evidence="12">
    <location>
        <begin position="667"/>
        <end position="725"/>
    </location>
</feature>
<dbReference type="EMBL" id="JMQA01000047">
    <property type="protein sequence ID" value="KFM94442.1"/>
    <property type="molecule type" value="Genomic_DNA"/>
</dbReference>
<evidence type="ECO:0000256" key="12">
    <source>
        <dbReference type="SAM" id="MobiDB-lite"/>
    </source>
</evidence>
<dbReference type="Gene3D" id="3.90.780.10">
    <property type="entry name" value="5'-Nucleotidase, C-terminal domain"/>
    <property type="match status" value="1"/>
</dbReference>
<dbReference type="SUPFAM" id="SSF55816">
    <property type="entry name" value="5'-nucleotidase (syn. UDP-sugar hydrolase), C-terminal domain"/>
    <property type="match status" value="1"/>
</dbReference>
<accession>A0A090Y9E1</accession>
<dbReference type="CDD" id="cd00118">
    <property type="entry name" value="LysM"/>
    <property type="match status" value="1"/>
</dbReference>
<dbReference type="SUPFAM" id="SSF56300">
    <property type="entry name" value="Metallo-dependent phosphatases"/>
    <property type="match status" value="1"/>
</dbReference>
<keyword evidence="9 11" id="KW-0378">Hydrolase</keyword>
<dbReference type="Gene3D" id="3.10.350.10">
    <property type="entry name" value="LysM domain"/>
    <property type="match status" value="1"/>
</dbReference>
<dbReference type="Proteomes" id="UP000029278">
    <property type="component" value="Unassembled WGS sequence"/>
</dbReference>
<gene>
    <name evidence="14" type="primary">cpdB</name>
    <name evidence="14" type="ORF">DJ90_1335</name>
</gene>
<comment type="cofactor">
    <cofactor evidence="3">
        <name>a divalent metal cation</name>
        <dbReference type="ChEBI" id="CHEBI:60240"/>
    </cofactor>
</comment>
<dbReference type="CDD" id="cd07410">
    <property type="entry name" value="MPP_CpdB_N"/>
    <property type="match status" value="1"/>
</dbReference>
<reference evidence="14 15" key="1">
    <citation type="submission" date="2014-04" db="EMBL/GenBank/DDBJ databases">
        <authorList>
            <person name="Bishop-Lilly K.A."/>
            <person name="Broomall S.M."/>
            <person name="Chain P.S."/>
            <person name="Chertkov O."/>
            <person name="Coyne S.R."/>
            <person name="Daligault H.E."/>
            <person name="Davenport K.W."/>
            <person name="Erkkila T."/>
            <person name="Frey K.G."/>
            <person name="Gibbons H.S."/>
            <person name="Gu W."/>
            <person name="Jaissle J."/>
            <person name="Johnson S.L."/>
            <person name="Koroleva G.I."/>
            <person name="Ladner J.T."/>
            <person name="Lo C.-C."/>
            <person name="Minogue T.D."/>
            <person name="Munk C."/>
            <person name="Palacios G.F."/>
            <person name="Redden C.L."/>
            <person name="Rosenzweig C.N."/>
            <person name="Scholz M.B."/>
            <person name="Teshima H."/>
            <person name="Xu Y."/>
        </authorList>
    </citation>
    <scope>NUCLEOTIDE SEQUENCE [LARGE SCALE GENOMIC DNA]</scope>
    <source>
        <strain evidence="14 15">8244</strain>
    </source>
</reference>
<dbReference type="InterPro" id="IPR006294">
    <property type="entry name" value="Cyc_nuc_PDE_nucleotidase"/>
</dbReference>
<evidence type="ECO:0000256" key="10">
    <source>
        <dbReference type="ARBA" id="ARBA00023268"/>
    </source>
</evidence>
<comment type="similarity">
    <text evidence="5 11">Belongs to the 5'-nucleotidase family.</text>
</comment>
<feature type="compositionally biased region" description="Polar residues" evidence="12">
    <location>
        <begin position="714"/>
        <end position="723"/>
    </location>
</feature>
<dbReference type="Pfam" id="PF01476">
    <property type="entry name" value="LysM"/>
    <property type="match status" value="1"/>
</dbReference>
<dbReference type="GO" id="GO:0000166">
    <property type="term" value="F:nucleotide binding"/>
    <property type="evidence" value="ECO:0007669"/>
    <property type="project" value="UniProtKB-KW"/>
</dbReference>
<evidence type="ECO:0000256" key="2">
    <source>
        <dbReference type="ARBA" id="ARBA00001730"/>
    </source>
</evidence>
<dbReference type="FunFam" id="3.60.21.10:FF:000037">
    <property type="entry name" value="Bifunctional 2',3'-cyclic-nucleotide 2'-phosphodiesterase/3'-nucleotidase"/>
    <property type="match status" value="1"/>
</dbReference>
<evidence type="ECO:0000313" key="14">
    <source>
        <dbReference type="EMBL" id="KFM94442.1"/>
    </source>
</evidence>
<comment type="caution">
    <text evidence="14">The sequence shown here is derived from an EMBL/GenBank/DDBJ whole genome shotgun (WGS) entry which is preliminary data.</text>
</comment>
<dbReference type="HOGENOM" id="CLU_005854_4_1_9"/>
<keyword evidence="7 11" id="KW-0732">Signal</keyword>
<feature type="signal peptide" evidence="11">
    <location>
        <begin position="1"/>
        <end position="29"/>
    </location>
</feature>
<dbReference type="InterPro" id="IPR008334">
    <property type="entry name" value="5'-Nucleotdase_C"/>
</dbReference>